<dbReference type="KEGG" id="hcv:FTV88_3068"/>
<evidence type="ECO:0000313" key="11">
    <source>
        <dbReference type="Proteomes" id="UP000366051"/>
    </source>
</evidence>
<dbReference type="SUPFAM" id="SSF51735">
    <property type="entry name" value="NAD(P)-binding Rossmann-fold domains"/>
    <property type="match status" value="1"/>
</dbReference>
<dbReference type="Pfam" id="PF22698">
    <property type="entry name" value="Semialdhyde_dhC_1"/>
    <property type="match status" value="1"/>
</dbReference>
<sequence length="351" mass="38851">MIRVAIVGSTGYTGAELVRLLSHHREVEIVALTSQSYVDQPYEKVYPSLTDHVGLTCQAQNVEALMADVDAVFLALPHGLSVPWAQEAYRQGKKVIDLGADFRFRQVQTYESWYKTKHEAPELLGQAVYGLPELNRDKIRKSVIVANPGCYPTASILGLAPLLKNKLVNPQKIIIDAKSGISGAGRSAKLGSLYGEVNENVKAYGVATHRHTPEIEQEAAALLGLAPEDITLSFTPHLMPMTRGILATIYCDLQENLSITATEVRQIYKDFYGGEPFIHITEENQWPETKWCYGSNYVFIGLTIDERTKRLIVTTAIDNLVKGAAGQAIQNMNLLFDLPETEGIDRPGIWP</sequence>
<dbReference type="InterPro" id="IPR058924">
    <property type="entry name" value="AGPR_dimerisation_dom"/>
</dbReference>
<comment type="similarity">
    <text evidence="7">Belongs to the NAGSA dehydrogenase family. Type 1 subfamily.</text>
</comment>
<dbReference type="RefSeq" id="WP_153726177.1">
    <property type="nucleotide sequence ID" value="NZ_CP045875.1"/>
</dbReference>
<comment type="pathway">
    <text evidence="1 7">Amino-acid biosynthesis; L-arginine biosynthesis; N(2)-acetyl-L-ornithine from L-glutamate: step 3/4.</text>
</comment>
<name>A0A5Q2N5C4_9FIRM</name>
<dbReference type="InterPro" id="IPR000534">
    <property type="entry name" value="Semialdehyde_DH_NAD-bd"/>
</dbReference>
<dbReference type="InterPro" id="IPR023013">
    <property type="entry name" value="AGPR_AS"/>
</dbReference>
<accession>A0A5Q2N5C4</accession>
<keyword evidence="2 7" id="KW-0055">Arginine biosynthesis</keyword>
<evidence type="ECO:0000256" key="3">
    <source>
        <dbReference type="ARBA" id="ARBA00022605"/>
    </source>
</evidence>
<dbReference type="GO" id="GO:0070401">
    <property type="term" value="F:NADP+ binding"/>
    <property type="evidence" value="ECO:0007669"/>
    <property type="project" value="InterPro"/>
</dbReference>
<dbReference type="Gene3D" id="3.30.360.10">
    <property type="entry name" value="Dihydrodipicolinate Reductase, domain 2"/>
    <property type="match status" value="1"/>
</dbReference>
<evidence type="ECO:0000256" key="7">
    <source>
        <dbReference type="HAMAP-Rule" id="MF_00150"/>
    </source>
</evidence>
<proteinExistence type="inferred from homology"/>
<comment type="subcellular location">
    <subcellularLocation>
        <location evidence="7">Cytoplasm</location>
    </subcellularLocation>
</comment>
<keyword evidence="4 7" id="KW-0521">NADP</keyword>
<dbReference type="CDD" id="cd23934">
    <property type="entry name" value="AGPR_1_C"/>
    <property type="match status" value="1"/>
</dbReference>
<dbReference type="Pfam" id="PF01118">
    <property type="entry name" value="Semialdhyde_dh"/>
    <property type="match status" value="1"/>
</dbReference>
<dbReference type="Gene3D" id="3.40.50.720">
    <property type="entry name" value="NAD(P)-binding Rossmann-like Domain"/>
    <property type="match status" value="1"/>
</dbReference>
<evidence type="ECO:0000256" key="5">
    <source>
        <dbReference type="ARBA" id="ARBA00023002"/>
    </source>
</evidence>
<dbReference type="UniPathway" id="UPA00068">
    <property type="reaction ID" value="UER00108"/>
</dbReference>
<dbReference type="InterPro" id="IPR036291">
    <property type="entry name" value="NAD(P)-bd_dom_sf"/>
</dbReference>
<dbReference type="Proteomes" id="UP000366051">
    <property type="component" value="Chromosome"/>
</dbReference>
<dbReference type="GO" id="GO:0006526">
    <property type="term" value="P:L-arginine biosynthetic process"/>
    <property type="evidence" value="ECO:0007669"/>
    <property type="project" value="UniProtKB-UniRule"/>
</dbReference>
<dbReference type="SMART" id="SM00859">
    <property type="entry name" value="Semialdhyde_dh"/>
    <property type="match status" value="1"/>
</dbReference>
<dbReference type="PROSITE" id="PS01224">
    <property type="entry name" value="ARGC"/>
    <property type="match status" value="1"/>
</dbReference>
<keyword evidence="5 7" id="KW-0560">Oxidoreductase</keyword>
<dbReference type="GO" id="GO:0051287">
    <property type="term" value="F:NAD binding"/>
    <property type="evidence" value="ECO:0007669"/>
    <property type="project" value="InterPro"/>
</dbReference>
<keyword evidence="11" id="KW-1185">Reference proteome</keyword>
<evidence type="ECO:0000256" key="8">
    <source>
        <dbReference type="PROSITE-ProRule" id="PRU10010"/>
    </source>
</evidence>
<keyword evidence="7" id="KW-0963">Cytoplasm</keyword>
<gene>
    <name evidence="7 10" type="primary">argC</name>
    <name evidence="10" type="ORF">FTV88_3068</name>
</gene>
<dbReference type="FunFam" id="3.30.360.10:FF:000014">
    <property type="entry name" value="N-acetyl-gamma-glutamyl-phosphate reductase"/>
    <property type="match status" value="1"/>
</dbReference>
<dbReference type="InterPro" id="IPR050085">
    <property type="entry name" value="AGPR"/>
</dbReference>
<dbReference type="HAMAP" id="MF_00150">
    <property type="entry name" value="ArgC_type1"/>
    <property type="match status" value="1"/>
</dbReference>
<dbReference type="PANTHER" id="PTHR32338:SF10">
    <property type="entry name" value="N-ACETYL-GAMMA-GLUTAMYL-PHOSPHATE REDUCTASE, CHLOROPLASTIC-RELATED"/>
    <property type="match status" value="1"/>
</dbReference>
<evidence type="ECO:0000256" key="6">
    <source>
        <dbReference type="ARBA" id="ARBA00050557"/>
    </source>
</evidence>
<dbReference type="PANTHER" id="PTHR32338">
    <property type="entry name" value="N-ACETYL-GAMMA-GLUTAMYL-PHOSPHATE REDUCTASE, CHLOROPLASTIC-RELATED-RELATED"/>
    <property type="match status" value="1"/>
</dbReference>
<organism evidence="10 11">
    <name type="scientific">Heliorestis convoluta</name>
    <dbReference type="NCBI Taxonomy" id="356322"/>
    <lineage>
        <taxon>Bacteria</taxon>
        <taxon>Bacillati</taxon>
        <taxon>Bacillota</taxon>
        <taxon>Clostridia</taxon>
        <taxon>Eubacteriales</taxon>
        <taxon>Heliobacteriaceae</taxon>
        <taxon>Heliorestis</taxon>
    </lineage>
</organism>
<dbReference type="InterPro" id="IPR000706">
    <property type="entry name" value="AGPR_type-1"/>
</dbReference>
<dbReference type="GO" id="GO:0005737">
    <property type="term" value="C:cytoplasm"/>
    <property type="evidence" value="ECO:0007669"/>
    <property type="project" value="UniProtKB-SubCell"/>
</dbReference>
<reference evidence="11" key="1">
    <citation type="submission" date="2019-11" db="EMBL/GenBank/DDBJ databases">
        <title>Genome sequence of Heliorestis convoluta strain HH, an alkaliphilic and minimalistic phototrophic bacterium from a soda lake in Egypt.</title>
        <authorList>
            <person name="Dewey E.D."/>
            <person name="Stokes L.M."/>
            <person name="Burchell B.M."/>
            <person name="Shaffer K.N."/>
            <person name="Huntington A.M."/>
            <person name="Baker J.M."/>
            <person name="Nadendla S."/>
            <person name="Giglio M.G."/>
            <person name="Touchman J.W."/>
            <person name="Blankenship R.E."/>
            <person name="Madigan M.T."/>
            <person name="Sattley W.M."/>
        </authorList>
    </citation>
    <scope>NUCLEOTIDE SEQUENCE [LARGE SCALE GENOMIC DNA]</scope>
    <source>
        <strain evidence="11">HH</strain>
    </source>
</reference>
<dbReference type="SUPFAM" id="SSF55347">
    <property type="entry name" value="Glyceraldehyde-3-phosphate dehydrogenase-like, C-terminal domain"/>
    <property type="match status" value="1"/>
</dbReference>
<comment type="function">
    <text evidence="7">Catalyzes the NADPH-dependent reduction of N-acetyl-5-glutamyl phosphate to yield N-acetyl-L-glutamate 5-semialdehyde.</text>
</comment>
<dbReference type="OrthoDB" id="9801289at2"/>
<evidence type="ECO:0000256" key="4">
    <source>
        <dbReference type="ARBA" id="ARBA00022857"/>
    </source>
</evidence>
<feature type="domain" description="Semialdehyde dehydrogenase NAD-binding" evidence="9">
    <location>
        <begin position="3"/>
        <end position="142"/>
    </location>
</feature>
<keyword evidence="3 7" id="KW-0028">Amino-acid biosynthesis</keyword>
<dbReference type="GO" id="GO:0003942">
    <property type="term" value="F:N-acetyl-gamma-glutamyl-phosphate reductase activity"/>
    <property type="evidence" value="ECO:0007669"/>
    <property type="project" value="UniProtKB-UniRule"/>
</dbReference>
<evidence type="ECO:0000313" key="10">
    <source>
        <dbReference type="EMBL" id="QGG49143.1"/>
    </source>
</evidence>
<dbReference type="AlphaFoldDB" id="A0A5Q2N5C4"/>
<evidence type="ECO:0000256" key="2">
    <source>
        <dbReference type="ARBA" id="ARBA00022571"/>
    </source>
</evidence>
<evidence type="ECO:0000256" key="1">
    <source>
        <dbReference type="ARBA" id="ARBA00004862"/>
    </source>
</evidence>
<feature type="active site" evidence="7 8">
    <location>
        <position position="150"/>
    </location>
</feature>
<evidence type="ECO:0000259" key="9">
    <source>
        <dbReference type="SMART" id="SM00859"/>
    </source>
</evidence>
<dbReference type="EMBL" id="CP045875">
    <property type="protein sequence ID" value="QGG49143.1"/>
    <property type="molecule type" value="Genomic_DNA"/>
</dbReference>
<protein>
    <recommendedName>
        <fullName evidence="7">N-acetyl-gamma-glutamyl-phosphate reductase</fullName>
        <shortName evidence="7">AGPR</shortName>
        <ecNumber evidence="7">1.2.1.38</ecNumber>
    </recommendedName>
    <alternativeName>
        <fullName evidence="7">N-acetyl-glutamate semialdehyde dehydrogenase</fullName>
        <shortName evidence="7">NAGSA dehydrogenase</shortName>
    </alternativeName>
</protein>
<dbReference type="CDD" id="cd17895">
    <property type="entry name" value="AGPR_1_N"/>
    <property type="match status" value="1"/>
</dbReference>
<comment type="catalytic activity">
    <reaction evidence="6 7">
        <text>N-acetyl-L-glutamate 5-semialdehyde + phosphate + NADP(+) = N-acetyl-L-glutamyl 5-phosphate + NADPH + H(+)</text>
        <dbReference type="Rhea" id="RHEA:21588"/>
        <dbReference type="ChEBI" id="CHEBI:15378"/>
        <dbReference type="ChEBI" id="CHEBI:29123"/>
        <dbReference type="ChEBI" id="CHEBI:43474"/>
        <dbReference type="ChEBI" id="CHEBI:57783"/>
        <dbReference type="ChEBI" id="CHEBI:57936"/>
        <dbReference type="ChEBI" id="CHEBI:58349"/>
        <dbReference type="EC" id="1.2.1.38"/>
    </reaction>
</comment>
<dbReference type="EC" id="1.2.1.38" evidence="7"/>
<dbReference type="NCBIfam" id="TIGR01850">
    <property type="entry name" value="argC"/>
    <property type="match status" value="1"/>
</dbReference>